<dbReference type="InParanoid" id="A0A1B7MT21"/>
<feature type="compositionally biased region" description="Polar residues" evidence="1">
    <location>
        <begin position="1"/>
        <end position="73"/>
    </location>
</feature>
<reference evidence="2 3" key="1">
    <citation type="submission" date="2016-06" db="EMBL/GenBank/DDBJ databases">
        <title>Comparative genomics of the ectomycorrhizal sister species Rhizopogon vinicolor and Rhizopogon vesiculosus (Basidiomycota: Boletales) reveals a divergence of the mating type B locus.</title>
        <authorList>
            <consortium name="DOE Joint Genome Institute"/>
            <person name="Mujic A.B."/>
            <person name="Kuo A."/>
            <person name="Tritt A."/>
            <person name="Lipzen A."/>
            <person name="Chen C."/>
            <person name="Johnson J."/>
            <person name="Sharma A."/>
            <person name="Barry K."/>
            <person name="Grigoriev I.V."/>
            <person name="Spatafora J.W."/>
        </authorList>
    </citation>
    <scope>NUCLEOTIDE SEQUENCE [LARGE SCALE GENOMIC DNA]</scope>
    <source>
        <strain evidence="2 3">AM-OR11-026</strain>
    </source>
</reference>
<evidence type="ECO:0000313" key="2">
    <source>
        <dbReference type="EMBL" id="OAX35756.1"/>
    </source>
</evidence>
<feature type="compositionally biased region" description="Basic and acidic residues" evidence="1">
    <location>
        <begin position="120"/>
        <end position="131"/>
    </location>
</feature>
<dbReference type="AlphaFoldDB" id="A0A1B7MT21"/>
<sequence length="200" mass="21956">MPVSSRQRTIQAQSIPTIPSVTQIHNESADQVQPATPSTATISPQSKHAFSPPAITQSSPNLAKLPSSPNQPSHFREETLQTHYSPPAPIHATSPTNIQPARPVRPPQTTGWSHPLQKQVHSDDQNHDDKHHRNGSTDQLGLRSFEAAVFEKSPVRSTEERRESPALPVRLTTEDASDVSEHDLRHQHSPTSAATTTPEQ</sequence>
<keyword evidence="3" id="KW-1185">Reference proteome</keyword>
<gene>
    <name evidence="2" type="ORF">K503DRAFT_802575</name>
</gene>
<evidence type="ECO:0000313" key="3">
    <source>
        <dbReference type="Proteomes" id="UP000092154"/>
    </source>
</evidence>
<feature type="compositionally biased region" description="Polar residues" evidence="1">
    <location>
        <begin position="189"/>
        <end position="200"/>
    </location>
</feature>
<name>A0A1B7MT21_9AGAM</name>
<feature type="compositionally biased region" description="Basic and acidic residues" evidence="1">
    <location>
        <begin position="153"/>
        <end position="164"/>
    </location>
</feature>
<evidence type="ECO:0000256" key="1">
    <source>
        <dbReference type="SAM" id="MobiDB-lite"/>
    </source>
</evidence>
<dbReference type="STRING" id="1314800.A0A1B7MT21"/>
<protein>
    <submittedName>
        <fullName evidence="2">Uncharacterized protein</fullName>
    </submittedName>
</protein>
<accession>A0A1B7MT21</accession>
<proteinExistence type="predicted"/>
<dbReference type="Proteomes" id="UP000092154">
    <property type="component" value="Unassembled WGS sequence"/>
</dbReference>
<dbReference type="EMBL" id="KV448471">
    <property type="protein sequence ID" value="OAX35756.1"/>
    <property type="molecule type" value="Genomic_DNA"/>
</dbReference>
<organism evidence="2 3">
    <name type="scientific">Rhizopogon vinicolor AM-OR11-026</name>
    <dbReference type="NCBI Taxonomy" id="1314800"/>
    <lineage>
        <taxon>Eukaryota</taxon>
        <taxon>Fungi</taxon>
        <taxon>Dikarya</taxon>
        <taxon>Basidiomycota</taxon>
        <taxon>Agaricomycotina</taxon>
        <taxon>Agaricomycetes</taxon>
        <taxon>Agaricomycetidae</taxon>
        <taxon>Boletales</taxon>
        <taxon>Suillineae</taxon>
        <taxon>Rhizopogonaceae</taxon>
        <taxon>Rhizopogon</taxon>
    </lineage>
</organism>
<dbReference type="OrthoDB" id="2709965at2759"/>
<feature type="region of interest" description="Disordered" evidence="1">
    <location>
        <begin position="1"/>
        <end position="200"/>
    </location>
</feature>